<accession>A0A936YVG1</accession>
<dbReference type="AlphaFoldDB" id="A0A936YVG1"/>
<evidence type="ECO:0000256" key="1">
    <source>
        <dbReference type="ARBA" id="ARBA00009477"/>
    </source>
</evidence>
<keyword evidence="7" id="KW-1185">Reference proteome</keyword>
<dbReference type="Pfam" id="PF25917">
    <property type="entry name" value="BSH_RND"/>
    <property type="match status" value="1"/>
</dbReference>
<proteinExistence type="inferred from homology"/>
<dbReference type="Gene3D" id="2.40.30.170">
    <property type="match status" value="1"/>
</dbReference>
<dbReference type="Gene3D" id="2.40.50.100">
    <property type="match status" value="1"/>
</dbReference>
<evidence type="ECO:0000313" key="6">
    <source>
        <dbReference type="EMBL" id="MBL0389594.1"/>
    </source>
</evidence>
<evidence type="ECO:0000313" key="7">
    <source>
        <dbReference type="Proteomes" id="UP000599109"/>
    </source>
</evidence>
<protein>
    <submittedName>
        <fullName evidence="6">Efflux RND transporter periplasmic adaptor subunit</fullName>
    </submittedName>
</protein>
<dbReference type="PANTHER" id="PTHR30469:SF38">
    <property type="entry name" value="HLYD FAMILY SECRETION PROTEIN"/>
    <property type="match status" value="1"/>
</dbReference>
<reference evidence="6 7" key="1">
    <citation type="journal article" date="2017" name="Int. J. Syst. Evol. Microbiol.">
        <title>Ramlibacter monticola sp. nov., isolated from forest soil.</title>
        <authorList>
            <person name="Chaudhary D.K."/>
            <person name="Kim J."/>
        </authorList>
    </citation>
    <scope>NUCLEOTIDE SEQUENCE [LARGE SCALE GENOMIC DNA]</scope>
    <source>
        <strain evidence="6 7">KACC 19175</strain>
    </source>
</reference>
<dbReference type="EMBL" id="JAEQNE010000001">
    <property type="protein sequence ID" value="MBL0389594.1"/>
    <property type="molecule type" value="Genomic_DNA"/>
</dbReference>
<evidence type="ECO:0000259" key="4">
    <source>
        <dbReference type="Pfam" id="PF25917"/>
    </source>
</evidence>
<dbReference type="SUPFAM" id="SSF111369">
    <property type="entry name" value="HlyD-like secretion proteins"/>
    <property type="match status" value="1"/>
</dbReference>
<dbReference type="RefSeq" id="WP_201672204.1">
    <property type="nucleotide sequence ID" value="NZ_JAEQNE010000001.1"/>
</dbReference>
<dbReference type="Gene3D" id="1.10.287.470">
    <property type="entry name" value="Helix hairpin bin"/>
    <property type="match status" value="1"/>
</dbReference>
<organism evidence="6 7">
    <name type="scientific">Ramlibacter monticola</name>
    <dbReference type="NCBI Taxonomy" id="1926872"/>
    <lineage>
        <taxon>Bacteria</taxon>
        <taxon>Pseudomonadati</taxon>
        <taxon>Pseudomonadota</taxon>
        <taxon>Betaproteobacteria</taxon>
        <taxon>Burkholderiales</taxon>
        <taxon>Comamonadaceae</taxon>
        <taxon>Ramlibacter</taxon>
    </lineage>
</organism>
<dbReference type="NCBIfam" id="TIGR01730">
    <property type="entry name" value="RND_mfp"/>
    <property type="match status" value="1"/>
</dbReference>
<feature type="chain" id="PRO_5036676271" evidence="3">
    <location>
        <begin position="20"/>
        <end position="372"/>
    </location>
</feature>
<dbReference type="GO" id="GO:0015562">
    <property type="term" value="F:efflux transmembrane transporter activity"/>
    <property type="evidence" value="ECO:0007669"/>
    <property type="project" value="TreeGrafter"/>
</dbReference>
<sequence>MNTSHAAALLAVPLAALLAACTPNKPTAEAPRPVRTAEIRYDAAREANRYVGTVRARHEVDQAFRVGGKVVQRKVDVGQTVREGDVLAVLDDADYRLAVEAAQQQLTAATTQARQAESDRQRLNALKADGSVSDSDDEKAHSGARTAEATAQAQARNLELARNRLNYTVLRAPRSGVVTAVKFEVGQVVAEGLPIVSIAAEGEPEIVVDVPEDHLANFTKGKFKASLASAPGESFDVVLREMSPEAVPQTRTFRARLKPVSTRRLPLGATATLVAERPTAQTTVAAIPAAAITQNNGKPAVWAVRRATGTDAFALVEMVPVTVHGFRNDDVLLSGLPAGTLVVTAGVQKMAPGLKVALSGADRAVEVSQAAR</sequence>
<dbReference type="InterPro" id="IPR006143">
    <property type="entry name" value="RND_pump_MFP"/>
</dbReference>
<dbReference type="Gene3D" id="2.40.420.20">
    <property type="match status" value="1"/>
</dbReference>
<feature type="region of interest" description="Disordered" evidence="2">
    <location>
        <begin position="127"/>
        <end position="151"/>
    </location>
</feature>
<dbReference type="GO" id="GO:1990281">
    <property type="term" value="C:efflux pump complex"/>
    <property type="evidence" value="ECO:0007669"/>
    <property type="project" value="TreeGrafter"/>
</dbReference>
<keyword evidence="3" id="KW-0732">Signal</keyword>
<dbReference type="Proteomes" id="UP000599109">
    <property type="component" value="Unassembled WGS sequence"/>
</dbReference>
<feature type="domain" description="Multidrug resistance protein MdtA-like barrel-sandwich hybrid" evidence="4">
    <location>
        <begin position="64"/>
        <end position="192"/>
    </location>
</feature>
<feature type="domain" description="CusB-like beta-barrel" evidence="5">
    <location>
        <begin position="206"/>
        <end position="258"/>
    </location>
</feature>
<evidence type="ECO:0000256" key="3">
    <source>
        <dbReference type="SAM" id="SignalP"/>
    </source>
</evidence>
<dbReference type="Pfam" id="PF25954">
    <property type="entry name" value="Beta-barrel_RND_2"/>
    <property type="match status" value="1"/>
</dbReference>
<evidence type="ECO:0000256" key="2">
    <source>
        <dbReference type="SAM" id="MobiDB-lite"/>
    </source>
</evidence>
<dbReference type="PANTHER" id="PTHR30469">
    <property type="entry name" value="MULTIDRUG RESISTANCE PROTEIN MDTA"/>
    <property type="match status" value="1"/>
</dbReference>
<feature type="signal peptide" evidence="3">
    <location>
        <begin position="1"/>
        <end position="19"/>
    </location>
</feature>
<evidence type="ECO:0000259" key="5">
    <source>
        <dbReference type="Pfam" id="PF25954"/>
    </source>
</evidence>
<dbReference type="InterPro" id="IPR058792">
    <property type="entry name" value="Beta-barrel_RND_2"/>
</dbReference>
<dbReference type="InterPro" id="IPR058625">
    <property type="entry name" value="MdtA-like_BSH"/>
</dbReference>
<comment type="caution">
    <text evidence="6">The sequence shown here is derived from an EMBL/GenBank/DDBJ whole genome shotgun (WGS) entry which is preliminary data.</text>
</comment>
<name>A0A936YVG1_9BURK</name>
<comment type="similarity">
    <text evidence="1">Belongs to the membrane fusion protein (MFP) (TC 8.A.1) family.</text>
</comment>
<gene>
    <name evidence="6" type="ORF">JJ685_00410</name>
</gene>